<evidence type="ECO:0000256" key="1">
    <source>
        <dbReference type="SAM" id="MobiDB-lite"/>
    </source>
</evidence>
<feature type="non-terminal residue" evidence="2">
    <location>
        <position position="400"/>
    </location>
</feature>
<evidence type="ECO:0000313" key="3">
    <source>
        <dbReference type="Proteomes" id="UP000789901"/>
    </source>
</evidence>
<evidence type="ECO:0000313" key="2">
    <source>
        <dbReference type="EMBL" id="CAG8534793.1"/>
    </source>
</evidence>
<name>A0ABM8W636_GIGMA</name>
<protein>
    <submittedName>
        <fullName evidence="2">41950_t:CDS:1</fullName>
    </submittedName>
</protein>
<dbReference type="EMBL" id="CAJVQB010001418">
    <property type="protein sequence ID" value="CAG8534793.1"/>
    <property type="molecule type" value="Genomic_DNA"/>
</dbReference>
<reference evidence="2 3" key="1">
    <citation type="submission" date="2021-06" db="EMBL/GenBank/DDBJ databases">
        <authorList>
            <person name="Kallberg Y."/>
            <person name="Tangrot J."/>
            <person name="Rosling A."/>
        </authorList>
    </citation>
    <scope>NUCLEOTIDE SEQUENCE [LARGE SCALE GENOMIC DNA]</scope>
    <source>
        <strain evidence="2 3">120-4 pot B 10/14</strain>
    </source>
</reference>
<proteinExistence type="predicted"/>
<accession>A0ABM8W636</accession>
<gene>
    <name evidence="2" type="ORF">GMARGA_LOCUS3795</name>
</gene>
<keyword evidence="3" id="KW-1185">Reference proteome</keyword>
<sequence length="400" mass="47507">MTTDSKPIRLNVEHLDVIKNQQNEDLYNREKGKEIEYKENNLAEFVQKVLNHCDAIFQQITKRREETPRTNTFRHFKKLEETKNKVNVPKVYRKNQVMPEGSLCRNSDRKEKSREKTGSDLKAQVELESCYLKKSGPKGDSNDVANFERIKKEKNRTCFDSFESNKFEDRKTWEFDQKREEKVETIPLGSKKIINSKTQKDNYCGMLTEDEEESVKERPNGIGGGSLDRDTLNHACKLWMRKVNKFRWINEGKETKIKENKKMHDSLQDPADMDCTKENEDNDKWDKKEKEQPERKLTEIKGSDGKAHKILKWCLKSLEVVIEELELKVLKKRRQRSKNWNRALDDYLKLAKVDYAKEIRDLEIVKLESDKMNDEKENRKMDNLPELDREVIQNIKWDEN</sequence>
<comment type="caution">
    <text evidence="2">The sequence shown here is derived from an EMBL/GenBank/DDBJ whole genome shotgun (WGS) entry which is preliminary data.</text>
</comment>
<feature type="region of interest" description="Disordered" evidence="1">
    <location>
        <begin position="260"/>
        <end position="295"/>
    </location>
</feature>
<dbReference type="Proteomes" id="UP000789901">
    <property type="component" value="Unassembled WGS sequence"/>
</dbReference>
<organism evidence="2 3">
    <name type="scientific">Gigaspora margarita</name>
    <dbReference type="NCBI Taxonomy" id="4874"/>
    <lineage>
        <taxon>Eukaryota</taxon>
        <taxon>Fungi</taxon>
        <taxon>Fungi incertae sedis</taxon>
        <taxon>Mucoromycota</taxon>
        <taxon>Glomeromycotina</taxon>
        <taxon>Glomeromycetes</taxon>
        <taxon>Diversisporales</taxon>
        <taxon>Gigasporaceae</taxon>
        <taxon>Gigaspora</taxon>
    </lineage>
</organism>
<feature type="compositionally biased region" description="Basic and acidic residues" evidence="1">
    <location>
        <begin position="274"/>
        <end position="295"/>
    </location>
</feature>